<gene>
    <name evidence="1" type="ORF">DSPE1174_LOCUS10921</name>
</gene>
<protein>
    <submittedName>
        <fullName evidence="1">Uncharacterized protein</fullName>
    </submittedName>
</protein>
<sequence>MFRSSSKSLVVVVAELMLPPMHSQFCSKASFLLSNCAILLIASSSKVSQDEVALSNSNVADDISTRDNSTDRQITTAMKTAICVFIVQVKLRGLSSSFSKTVWTLHTLFLPLLV</sequence>
<dbReference type="AlphaFoldDB" id="A0A7S2BYQ5"/>
<accession>A0A7S2BYQ5</accession>
<reference evidence="1" key="1">
    <citation type="submission" date="2021-01" db="EMBL/GenBank/DDBJ databases">
        <authorList>
            <person name="Corre E."/>
            <person name="Pelletier E."/>
            <person name="Niang G."/>
            <person name="Scheremetjew M."/>
            <person name="Finn R."/>
            <person name="Kale V."/>
            <person name="Holt S."/>
            <person name="Cochrane G."/>
            <person name="Meng A."/>
            <person name="Brown T."/>
            <person name="Cohen L."/>
        </authorList>
    </citation>
    <scope>NUCLEOTIDE SEQUENCE</scope>
    <source>
        <strain evidence="1">CCMP1381</strain>
    </source>
</reference>
<organism evidence="1">
    <name type="scientific">Octactis speculum</name>
    <dbReference type="NCBI Taxonomy" id="3111310"/>
    <lineage>
        <taxon>Eukaryota</taxon>
        <taxon>Sar</taxon>
        <taxon>Stramenopiles</taxon>
        <taxon>Ochrophyta</taxon>
        <taxon>Dictyochophyceae</taxon>
        <taxon>Dictyochales</taxon>
        <taxon>Dictyochaceae</taxon>
        <taxon>Octactis</taxon>
    </lineage>
</organism>
<evidence type="ECO:0000313" key="1">
    <source>
        <dbReference type="EMBL" id="CAD9410428.1"/>
    </source>
</evidence>
<name>A0A7S2BYQ5_9STRA</name>
<proteinExistence type="predicted"/>
<dbReference type="EMBL" id="HBGS01021340">
    <property type="protein sequence ID" value="CAD9410428.1"/>
    <property type="molecule type" value="Transcribed_RNA"/>
</dbReference>